<dbReference type="Gene3D" id="3.40.50.150">
    <property type="entry name" value="Vaccinia Virus protein VP39"/>
    <property type="match status" value="1"/>
</dbReference>
<dbReference type="PANTHER" id="PTHR45904:SF2">
    <property type="entry name" value="TRNA (URACIL-5-)-METHYLTRANSFERASE HOMOLOG A"/>
    <property type="match status" value="1"/>
</dbReference>
<dbReference type="Pfam" id="PF13847">
    <property type="entry name" value="Methyltransf_31"/>
    <property type="match status" value="1"/>
</dbReference>
<evidence type="ECO:0000259" key="6">
    <source>
        <dbReference type="Pfam" id="PF13847"/>
    </source>
</evidence>
<feature type="binding site" evidence="4">
    <location>
        <position position="685"/>
    </location>
    <ligand>
        <name>S-adenosyl-L-methionine</name>
        <dbReference type="ChEBI" id="CHEBI:59789"/>
    </ligand>
</feature>
<dbReference type="InterPro" id="IPR035979">
    <property type="entry name" value="RBD_domain_sf"/>
</dbReference>
<dbReference type="GeneID" id="25902509"/>
<dbReference type="STRING" id="667725.A0A0L0G9W2"/>
<dbReference type="Proteomes" id="UP000054560">
    <property type="component" value="Unassembled WGS sequence"/>
</dbReference>
<evidence type="ECO:0000256" key="2">
    <source>
        <dbReference type="ARBA" id="ARBA00022679"/>
    </source>
</evidence>
<dbReference type="GO" id="GO:0008173">
    <property type="term" value="F:RNA methyltransferase activity"/>
    <property type="evidence" value="ECO:0007669"/>
    <property type="project" value="InterPro"/>
</dbReference>
<evidence type="ECO:0000256" key="1">
    <source>
        <dbReference type="ARBA" id="ARBA00022603"/>
    </source>
</evidence>
<evidence type="ECO:0000256" key="4">
    <source>
        <dbReference type="PROSITE-ProRule" id="PRU01024"/>
    </source>
</evidence>
<feature type="compositionally biased region" description="Polar residues" evidence="5">
    <location>
        <begin position="309"/>
        <end position="322"/>
    </location>
</feature>
<feature type="domain" description="Methyltransferase" evidence="6">
    <location>
        <begin position="758"/>
        <end position="818"/>
    </location>
</feature>
<gene>
    <name evidence="7" type="ORF">SARC_02005</name>
</gene>
<dbReference type="EMBL" id="KQ241682">
    <property type="protein sequence ID" value="KNC85822.1"/>
    <property type="molecule type" value="Genomic_DNA"/>
</dbReference>
<dbReference type="PROSITE" id="PS51687">
    <property type="entry name" value="SAM_MT_RNA_M5U"/>
    <property type="match status" value="1"/>
</dbReference>
<feature type="binding site" evidence="4">
    <location>
        <position position="785"/>
    </location>
    <ligand>
        <name>S-adenosyl-L-methionine</name>
        <dbReference type="ChEBI" id="CHEBI:59789"/>
    </ligand>
</feature>
<evidence type="ECO:0000313" key="7">
    <source>
        <dbReference type="EMBL" id="KNC85822.1"/>
    </source>
</evidence>
<comment type="caution">
    <text evidence="4">Lacks conserved residue(s) required for the propagation of feature annotation.</text>
</comment>
<dbReference type="InterPro" id="IPR045850">
    <property type="entry name" value="TRM2_met"/>
</dbReference>
<feature type="region of interest" description="Disordered" evidence="5">
    <location>
        <begin position="1"/>
        <end position="20"/>
    </location>
</feature>
<proteinExistence type="inferred from homology"/>
<keyword evidence="8" id="KW-1185">Reference proteome</keyword>
<dbReference type="AlphaFoldDB" id="A0A0L0G9W2"/>
<dbReference type="Gene3D" id="2.40.50.1070">
    <property type="match status" value="1"/>
</dbReference>
<dbReference type="GO" id="GO:0003723">
    <property type="term" value="F:RNA binding"/>
    <property type="evidence" value="ECO:0007669"/>
    <property type="project" value="TreeGrafter"/>
</dbReference>
<protein>
    <recommendedName>
        <fullName evidence="6">Methyltransferase domain-containing protein</fullName>
    </recommendedName>
</protein>
<dbReference type="InterPro" id="IPR025714">
    <property type="entry name" value="Methyltranfer_dom"/>
</dbReference>
<organism evidence="7 8">
    <name type="scientific">Sphaeroforma arctica JP610</name>
    <dbReference type="NCBI Taxonomy" id="667725"/>
    <lineage>
        <taxon>Eukaryota</taxon>
        <taxon>Ichthyosporea</taxon>
        <taxon>Ichthyophonida</taxon>
        <taxon>Sphaeroforma</taxon>
    </lineage>
</organism>
<feature type="compositionally biased region" description="Polar residues" evidence="5">
    <location>
        <begin position="272"/>
        <end position="284"/>
    </location>
</feature>
<dbReference type="GO" id="GO:0032259">
    <property type="term" value="P:methylation"/>
    <property type="evidence" value="ECO:0007669"/>
    <property type="project" value="UniProtKB-KW"/>
</dbReference>
<dbReference type="CDD" id="cd02440">
    <property type="entry name" value="AdoMet_MTases"/>
    <property type="match status" value="1"/>
</dbReference>
<dbReference type="eggNOG" id="KOG2187">
    <property type="taxonomic scope" value="Eukaryota"/>
</dbReference>
<dbReference type="SUPFAM" id="SSF54928">
    <property type="entry name" value="RNA-binding domain, RBD"/>
    <property type="match status" value="1"/>
</dbReference>
<comment type="similarity">
    <text evidence="4">Belongs to the class I-like SAM-binding methyltransferase superfamily. RNA M5U methyltransferase family.</text>
</comment>
<feature type="compositionally biased region" description="Basic and acidic residues" evidence="5">
    <location>
        <begin position="427"/>
        <end position="442"/>
    </location>
</feature>
<accession>A0A0L0G9W2</accession>
<dbReference type="PANTHER" id="PTHR45904">
    <property type="entry name" value="TRNA (URACIL-5-)-METHYLTRANSFERASE"/>
    <property type="match status" value="1"/>
</dbReference>
<dbReference type="GO" id="GO:0006396">
    <property type="term" value="P:RNA processing"/>
    <property type="evidence" value="ECO:0007669"/>
    <property type="project" value="InterPro"/>
</dbReference>
<feature type="region of interest" description="Disordered" evidence="5">
    <location>
        <begin position="272"/>
        <end position="330"/>
    </location>
</feature>
<feature type="region of interest" description="Disordered" evidence="5">
    <location>
        <begin position="422"/>
        <end position="449"/>
    </location>
</feature>
<evidence type="ECO:0000313" key="8">
    <source>
        <dbReference type="Proteomes" id="UP000054560"/>
    </source>
</evidence>
<dbReference type="InterPro" id="IPR029063">
    <property type="entry name" value="SAM-dependent_MTases_sf"/>
</dbReference>
<reference evidence="7 8" key="1">
    <citation type="submission" date="2011-02" db="EMBL/GenBank/DDBJ databases">
        <title>The Genome Sequence of Sphaeroforma arctica JP610.</title>
        <authorList>
            <consortium name="The Broad Institute Genome Sequencing Platform"/>
            <person name="Russ C."/>
            <person name="Cuomo C."/>
            <person name="Young S.K."/>
            <person name="Zeng Q."/>
            <person name="Gargeya S."/>
            <person name="Alvarado L."/>
            <person name="Berlin A."/>
            <person name="Chapman S.B."/>
            <person name="Chen Z."/>
            <person name="Freedman E."/>
            <person name="Gellesch M."/>
            <person name="Goldberg J."/>
            <person name="Griggs A."/>
            <person name="Gujja S."/>
            <person name="Heilman E."/>
            <person name="Heiman D."/>
            <person name="Howarth C."/>
            <person name="Mehta T."/>
            <person name="Neiman D."/>
            <person name="Pearson M."/>
            <person name="Roberts A."/>
            <person name="Saif S."/>
            <person name="Shea T."/>
            <person name="Shenoy N."/>
            <person name="Sisk P."/>
            <person name="Stolte C."/>
            <person name="Sykes S."/>
            <person name="White J."/>
            <person name="Yandava C."/>
            <person name="Burger G."/>
            <person name="Gray M.W."/>
            <person name="Holland P.W.H."/>
            <person name="King N."/>
            <person name="Lang F.B.F."/>
            <person name="Roger A.J."/>
            <person name="Ruiz-Trillo I."/>
            <person name="Haas B."/>
            <person name="Nusbaum C."/>
            <person name="Birren B."/>
        </authorList>
    </citation>
    <scope>NUCLEOTIDE SEQUENCE [LARGE SCALE GENOMIC DNA]</scope>
    <source>
        <strain evidence="7 8">JP610</strain>
    </source>
</reference>
<keyword evidence="2 4" id="KW-0808">Transferase</keyword>
<dbReference type="SUPFAM" id="SSF53335">
    <property type="entry name" value="S-adenosyl-L-methionine-dependent methyltransferases"/>
    <property type="match status" value="1"/>
</dbReference>
<dbReference type="InterPro" id="IPR010280">
    <property type="entry name" value="U5_MeTrfase_fam"/>
</dbReference>
<dbReference type="RefSeq" id="XP_014159724.1">
    <property type="nucleotide sequence ID" value="XM_014304249.1"/>
</dbReference>
<evidence type="ECO:0000256" key="5">
    <source>
        <dbReference type="SAM" id="MobiDB-lite"/>
    </source>
</evidence>
<evidence type="ECO:0000256" key="3">
    <source>
        <dbReference type="ARBA" id="ARBA00022691"/>
    </source>
</evidence>
<sequence length="918" mass="99729">MSEEKHTNSIEPVGTMPIPTIIPESTTIEKVITEIKSEVVDKTNVAESTTVEKAITEIKSEVVDKVNVDAAESTTVEKTMKEVKSEVVDKMNVDFADVKDEAPVSSANVESVEILSGHEAEAVFAVETVKSEIGVGIKPSDATEDSFKNDADVSESASMVVEAAPISDTSVIAPVTVKFETTVQNIALESVSENNPAEIGSIVAAEVASDSIPMKIAAEIKTEAISTDTPMETVSEIKAEAISTDTPMDVDSAASISSIKVKPAQNSECLAAKTTSATSETPTALASDGATEVVAPNCLTENDADDSLNVPTKDTDGTTQTPGKEKPVQETLKRGDEGFTSEIYRIKVDSLPKFTSVAAFKKKLGQLGLKPIKVSVQGTKQYPYSFVTFENEDNKQKALKVLNDTTWKNNNIYAIHAAPKKGTQLVGEKRPGDRSTENDQRAKRPKSTLPLHEQINDKVAAYWRYPYDQQLLKKDGIVKSVMNDWKRDLRKAGVDWVNASPLCPVESIIPSKVIKGYRNKCEFSLGQSAEGEVHVGFLLGRSADGTNVVRPTECPLVSEGMKAVCLHFEKFITEMSKLPIYNTQERTGHWRLLLVRETHAGEIMIVAQMHPQKLSTTEITEQGKLLGVHFSENFPEGNVKSISLQCYEGISHGFGSDIQLVHGPPVLEETLMGLKFDISPTSFFQVNYGGAENLYSLIRQWAGETKKLGAGAKSAKERDGKAKLYDMGVHHDGNAQTDIKAEKDGSKDASKDSVLRSVNVLDVCCGTGTIGMLMAPVANKVFGVDIVESAIEDAKKNALKNEMKNIEFVCGKAEDTLGKLVNTALLENMGLMGILDPPRAGLHKDVVKVIRATPQIDRLVYVACDARQSLPTLTSLCRPTSNNYIGLPFRPMRVAAADLFPNTPNFEFIVLLERESTN</sequence>
<dbReference type="OrthoDB" id="10250660at2759"/>
<keyword evidence="3 4" id="KW-0949">S-adenosyl-L-methionine</keyword>
<feature type="active site" description="Nucleophile" evidence="4">
    <location>
        <position position="864"/>
    </location>
</feature>
<keyword evidence="1 4" id="KW-0489">Methyltransferase</keyword>
<feature type="binding site" evidence="4">
    <location>
        <position position="836"/>
    </location>
    <ligand>
        <name>S-adenosyl-L-methionine</name>
        <dbReference type="ChEBI" id="CHEBI:59789"/>
    </ligand>
</feature>
<name>A0A0L0G9W2_9EUKA</name>